<organism evidence="2 3">
    <name type="scientific">Tritonibacter scottomollicae</name>
    <name type="common">Epibacterium scottomollicae</name>
    <dbReference type="NCBI Taxonomy" id="483013"/>
    <lineage>
        <taxon>Bacteria</taxon>
        <taxon>Pseudomonadati</taxon>
        <taxon>Pseudomonadota</taxon>
        <taxon>Alphaproteobacteria</taxon>
        <taxon>Rhodobacterales</taxon>
        <taxon>Paracoccaceae</taxon>
        <taxon>Tritonibacter</taxon>
    </lineage>
</organism>
<comment type="caution">
    <text evidence="2">The sequence shown here is derived from an EMBL/GenBank/DDBJ whole genome shotgun (WGS) entry which is preliminary data.</text>
</comment>
<evidence type="ECO:0000313" key="2">
    <source>
        <dbReference type="EMBL" id="PRZ49616.1"/>
    </source>
</evidence>
<dbReference type="PROSITE" id="PS51257">
    <property type="entry name" value="PROKAR_LIPOPROTEIN"/>
    <property type="match status" value="1"/>
</dbReference>
<reference evidence="2 3" key="1">
    <citation type="submission" date="2018-03" db="EMBL/GenBank/DDBJ databases">
        <title>Genomic Encyclopedia of Archaeal and Bacterial Type Strains, Phase II (KMG-II): from individual species to whole genera.</title>
        <authorList>
            <person name="Goeker M."/>
        </authorList>
    </citation>
    <scope>NUCLEOTIDE SEQUENCE [LARGE SCALE GENOMIC DNA]</scope>
    <source>
        <strain evidence="2 3">DSM 25328</strain>
    </source>
</reference>
<feature type="region of interest" description="Disordered" evidence="1">
    <location>
        <begin position="143"/>
        <end position="168"/>
    </location>
</feature>
<dbReference type="OrthoDB" id="7876689at2"/>
<accession>A0A2T1ALX7</accession>
<dbReference type="RefSeq" id="WP_106162668.1">
    <property type="nucleotide sequence ID" value="NZ_JBLWXK010000003.1"/>
</dbReference>
<dbReference type="EMBL" id="PVUF01000002">
    <property type="protein sequence ID" value="PRZ49616.1"/>
    <property type="molecule type" value="Genomic_DNA"/>
</dbReference>
<evidence type="ECO:0000313" key="3">
    <source>
        <dbReference type="Proteomes" id="UP000237718"/>
    </source>
</evidence>
<sequence>MRFATAPIILGSVLLLSACGNKPLHDLDARRNSPDEFLVLPSKPLEEPASYAALPEPTPGGRNRTDRDPKAEAVVALGGRPSGTDIPAGDGALVTAASRYGVQGDIRESLATEDAKYRKRAGILANIKLFPVDRYAETYERQALDPQDVSTAYRRAGVPTPSSPPEGE</sequence>
<dbReference type="Proteomes" id="UP000237718">
    <property type="component" value="Unassembled WGS sequence"/>
</dbReference>
<gene>
    <name evidence="2" type="ORF">CLV89_102361</name>
</gene>
<feature type="region of interest" description="Disordered" evidence="1">
    <location>
        <begin position="48"/>
        <end position="69"/>
    </location>
</feature>
<proteinExistence type="predicted"/>
<dbReference type="AlphaFoldDB" id="A0A2T1ALX7"/>
<dbReference type="Pfam" id="PF11233">
    <property type="entry name" value="DUF3035"/>
    <property type="match status" value="1"/>
</dbReference>
<protein>
    <submittedName>
        <fullName evidence="2">Beta-barrel assembly complex subunit BamF</fullName>
    </submittedName>
</protein>
<evidence type="ECO:0000256" key="1">
    <source>
        <dbReference type="SAM" id="MobiDB-lite"/>
    </source>
</evidence>
<dbReference type="InterPro" id="IPR021395">
    <property type="entry name" value="DUF3035"/>
</dbReference>
<name>A0A2T1ALX7_TRISK</name>